<feature type="transmembrane region" description="Helical" evidence="1">
    <location>
        <begin position="6"/>
        <end position="24"/>
    </location>
</feature>
<keyword evidence="3" id="KW-1185">Reference proteome</keyword>
<keyword evidence="1" id="KW-0472">Membrane</keyword>
<keyword evidence="1" id="KW-0812">Transmembrane</keyword>
<proteinExistence type="predicted"/>
<dbReference type="EMBL" id="JAHBCL010000001">
    <property type="protein sequence ID" value="MBS7525122.1"/>
    <property type="molecule type" value="Genomic_DNA"/>
</dbReference>
<name>A0ABS5PM48_9FIRM</name>
<evidence type="ECO:0000313" key="2">
    <source>
        <dbReference type="EMBL" id="MBS7525122.1"/>
    </source>
</evidence>
<feature type="transmembrane region" description="Helical" evidence="1">
    <location>
        <begin position="31"/>
        <end position="52"/>
    </location>
</feature>
<feature type="transmembrane region" description="Helical" evidence="1">
    <location>
        <begin position="96"/>
        <end position="113"/>
    </location>
</feature>
<organism evidence="2 3">
    <name type="scientific">Fusibacter paucivorans</name>
    <dbReference type="NCBI Taxonomy" id="76009"/>
    <lineage>
        <taxon>Bacteria</taxon>
        <taxon>Bacillati</taxon>
        <taxon>Bacillota</taxon>
        <taxon>Clostridia</taxon>
        <taxon>Eubacteriales</taxon>
        <taxon>Eubacteriales Family XII. Incertae Sedis</taxon>
        <taxon>Fusibacter</taxon>
    </lineage>
</organism>
<dbReference type="InterPro" id="IPR006750">
    <property type="entry name" value="YdcZ"/>
</dbReference>
<comment type="caution">
    <text evidence="2">The sequence shown here is derived from an EMBL/GenBank/DDBJ whole genome shotgun (WGS) entry which is preliminary data.</text>
</comment>
<dbReference type="Pfam" id="PF04657">
    <property type="entry name" value="DMT_YdcZ"/>
    <property type="match status" value="1"/>
</dbReference>
<feature type="transmembrane region" description="Helical" evidence="1">
    <location>
        <begin position="64"/>
        <end position="84"/>
    </location>
</feature>
<evidence type="ECO:0000256" key="1">
    <source>
        <dbReference type="SAM" id="Phobius"/>
    </source>
</evidence>
<sequence length="156" mass="16441">MIYIVLSGLSGFAVIVNVAINGIVASRIGTIRGVGITFFTGTIAAALLLFSKGETLVAGDITSVAIRFAAMAGILGIGTTFIFNGLVQRIAAFKMVLLRFIGQIGVSILLDYWLFDLFSLGKCLGGICLITGLMLFTRQSDNGEGIDRTPETENAA</sequence>
<evidence type="ECO:0000313" key="3">
    <source>
        <dbReference type="Proteomes" id="UP000746471"/>
    </source>
</evidence>
<gene>
    <name evidence="2" type="ORF">KHM83_00380</name>
</gene>
<keyword evidence="1" id="KW-1133">Transmembrane helix</keyword>
<protein>
    <submittedName>
        <fullName evidence="2">DMT family transporter</fullName>
    </submittedName>
</protein>
<accession>A0ABS5PM48</accession>
<reference evidence="2 3" key="1">
    <citation type="submission" date="2021-05" db="EMBL/GenBank/DDBJ databases">
        <title>Fusibacter ferrireducens sp. nov., an anaerobic, sulfur- and Fe-reducing bacterium isolated from the mangrove sediment.</title>
        <authorList>
            <person name="Qiu D."/>
        </authorList>
    </citation>
    <scope>NUCLEOTIDE SEQUENCE [LARGE SCALE GENOMIC DNA]</scope>
    <source>
        <strain evidence="2 3">DSM 12116</strain>
    </source>
</reference>
<dbReference type="RefSeq" id="WP_213234910.1">
    <property type="nucleotide sequence ID" value="NZ_JAHBCL010000001.1"/>
</dbReference>
<dbReference type="Proteomes" id="UP000746471">
    <property type="component" value="Unassembled WGS sequence"/>
</dbReference>